<dbReference type="InterPro" id="IPR016181">
    <property type="entry name" value="Acyl_CoA_acyltransferase"/>
</dbReference>
<evidence type="ECO:0000259" key="1">
    <source>
        <dbReference type="PROSITE" id="PS51186"/>
    </source>
</evidence>
<dbReference type="OrthoDB" id="3814600at2"/>
<sequence>MHSLISLQEYLRFKASQHHEVVSAPPFTLFFHTTDESSDANYALPDAFESSDLRDSLRRLQTIFTERARKPCLQFIEEGFSHLVPILRSSGWSKVERSQVMICTPETYRLAPEVLGLAITTLSHKSRVEEICEGLDTNALGFDPQAERATIHEAEEFRSSLFLSRAFTARLHGQPVGAGMFTEIYEGLTEHVGITTLEPFRRRGIAAALTAYMTLRAFQQGATLVFLIAANARAGRVYERVGFRPHATRVVYEVSAPISSEEE</sequence>
<protein>
    <submittedName>
        <fullName evidence="2">GCN5-related N-acetyltransferase</fullName>
    </submittedName>
</protein>
<evidence type="ECO:0000313" key="2">
    <source>
        <dbReference type="EMBL" id="EFH88910.1"/>
    </source>
</evidence>
<organism evidence="2 3">
    <name type="scientific">Ktedonobacter racemifer DSM 44963</name>
    <dbReference type="NCBI Taxonomy" id="485913"/>
    <lineage>
        <taxon>Bacteria</taxon>
        <taxon>Bacillati</taxon>
        <taxon>Chloroflexota</taxon>
        <taxon>Ktedonobacteria</taxon>
        <taxon>Ktedonobacterales</taxon>
        <taxon>Ktedonobacteraceae</taxon>
        <taxon>Ktedonobacter</taxon>
    </lineage>
</organism>
<dbReference type="eggNOG" id="COG3393">
    <property type="taxonomic scope" value="Bacteria"/>
</dbReference>
<dbReference type="Proteomes" id="UP000004508">
    <property type="component" value="Unassembled WGS sequence"/>
</dbReference>
<name>D6TGY1_KTERA</name>
<dbReference type="InParanoid" id="D6TGY1"/>
<keyword evidence="2" id="KW-0808">Transferase</keyword>
<dbReference type="EMBL" id="ADVG01000001">
    <property type="protein sequence ID" value="EFH88910.1"/>
    <property type="molecule type" value="Genomic_DNA"/>
</dbReference>
<dbReference type="InterPro" id="IPR000182">
    <property type="entry name" value="GNAT_dom"/>
</dbReference>
<dbReference type="AlphaFoldDB" id="D6TGY1"/>
<dbReference type="GO" id="GO:0016747">
    <property type="term" value="F:acyltransferase activity, transferring groups other than amino-acyl groups"/>
    <property type="evidence" value="ECO:0007669"/>
    <property type="project" value="InterPro"/>
</dbReference>
<dbReference type="Pfam" id="PF00583">
    <property type="entry name" value="Acetyltransf_1"/>
    <property type="match status" value="1"/>
</dbReference>
<dbReference type="Gene3D" id="3.40.630.30">
    <property type="match status" value="1"/>
</dbReference>
<dbReference type="STRING" id="485913.Krac_10420"/>
<proteinExistence type="predicted"/>
<gene>
    <name evidence="2" type="ORF">Krac_10420</name>
</gene>
<feature type="domain" description="N-acetyltransferase" evidence="1">
    <location>
        <begin position="117"/>
        <end position="263"/>
    </location>
</feature>
<comment type="caution">
    <text evidence="2">The sequence shown here is derived from an EMBL/GenBank/DDBJ whole genome shotgun (WGS) entry which is preliminary data.</text>
</comment>
<evidence type="ECO:0000313" key="3">
    <source>
        <dbReference type="Proteomes" id="UP000004508"/>
    </source>
</evidence>
<dbReference type="PROSITE" id="PS51186">
    <property type="entry name" value="GNAT"/>
    <property type="match status" value="1"/>
</dbReference>
<accession>D6TGY1</accession>
<dbReference type="SUPFAM" id="SSF55729">
    <property type="entry name" value="Acyl-CoA N-acyltransferases (Nat)"/>
    <property type="match status" value="1"/>
</dbReference>
<dbReference type="CDD" id="cd04301">
    <property type="entry name" value="NAT_SF"/>
    <property type="match status" value="1"/>
</dbReference>
<reference evidence="2 3" key="1">
    <citation type="journal article" date="2011" name="Stand. Genomic Sci.">
        <title>Non-contiguous finished genome sequence and contextual data of the filamentous soil bacterium Ktedonobacter racemifer type strain (SOSP1-21).</title>
        <authorList>
            <person name="Chang Y.J."/>
            <person name="Land M."/>
            <person name="Hauser L."/>
            <person name="Chertkov O."/>
            <person name="Del Rio T.G."/>
            <person name="Nolan M."/>
            <person name="Copeland A."/>
            <person name="Tice H."/>
            <person name="Cheng J.F."/>
            <person name="Lucas S."/>
            <person name="Han C."/>
            <person name="Goodwin L."/>
            <person name="Pitluck S."/>
            <person name="Ivanova N."/>
            <person name="Ovchinikova G."/>
            <person name="Pati A."/>
            <person name="Chen A."/>
            <person name="Palaniappan K."/>
            <person name="Mavromatis K."/>
            <person name="Liolios K."/>
            <person name="Brettin T."/>
            <person name="Fiebig A."/>
            <person name="Rohde M."/>
            <person name="Abt B."/>
            <person name="Goker M."/>
            <person name="Detter J.C."/>
            <person name="Woyke T."/>
            <person name="Bristow J."/>
            <person name="Eisen J.A."/>
            <person name="Markowitz V."/>
            <person name="Hugenholtz P."/>
            <person name="Kyrpides N.C."/>
            <person name="Klenk H.P."/>
            <person name="Lapidus A."/>
        </authorList>
    </citation>
    <scope>NUCLEOTIDE SEQUENCE [LARGE SCALE GENOMIC DNA]</scope>
    <source>
        <strain evidence="3">DSM 44963</strain>
    </source>
</reference>
<keyword evidence="3" id="KW-1185">Reference proteome</keyword>